<gene>
    <name evidence="2" type="ORF">GCM10023091_10670</name>
</gene>
<reference evidence="3" key="1">
    <citation type="journal article" date="2019" name="Int. J. Syst. Evol. Microbiol.">
        <title>The Global Catalogue of Microorganisms (GCM) 10K type strain sequencing project: providing services to taxonomists for standard genome sequencing and annotation.</title>
        <authorList>
            <consortium name="The Broad Institute Genomics Platform"/>
            <consortium name="The Broad Institute Genome Sequencing Center for Infectious Disease"/>
            <person name="Wu L."/>
            <person name="Ma J."/>
        </authorList>
    </citation>
    <scope>NUCLEOTIDE SEQUENCE [LARGE SCALE GENOMIC DNA]</scope>
    <source>
        <strain evidence="3">JCM 31920</strain>
    </source>
</reference>
<keyword evidence="3" id="KW-1185">Reference proteome</keyword>
<comment type="caution">
    <text evidence="2">The sequence shown here is derived from an EMBL/GenBank/DDBJ whole genome shotgun (WGS) entry which is preliminary data.</text>
</comment>
<dbReference type="PROSITE" id="PS50943">
    <property type="entry name" value="HTH_CROC1"/>
    <property type="match status" value="1"/>
</dbReference>
<proteinExistence type="predicted"/>
<feature type="domain" description="HTH cro/C1-type" evidence="1">
    <location>
        <begin position="106"/>
        <end position="127"/>
    </location>
</feature>
<protein>
    <recommendedName>
        <fullName evidence="1">HTH cro/C1-type domain-containing protein</fullName>
    </recommendedName>
</protein>
<dbReference type="EMBL" id="BAABEY010000011">
    <property type="protein sequence ID" value="GAA4434971.1"/>
    <property type="molecule type" value="Genomic_DNA"/>
</dbReference>
<dbReference type="Proteomes" id="UP001501508">
    <property type="component" value="Unassembled WGS sequence"/>
</dbReference>
<evidence type="ECO:0000313" key="2">
    <source>
        <dbReference type="EMBL" id="GAA4434971.1"/>
    </source>
</evidence>
<sequence length="132" mass="15307">MKKDEVPQDQSALANFTREVCYVKNADGKYETALSTGWEVKKVALDNAWDEVKVRIEEAREAVGKGEKSPIYYFMALQVMDMPVIADYTGFWPFFIRRHLRPSVFKRLSDRKLEKYAKAFGISVEELKNFKG</sequence>
<accession>A0ABP8LRL1</accession>
<dbReference type="InterPro" id="IPR001387">
    <property type="entry name" value="Cro/C1-type_HTH"/>
</dbReference>
<name>A0ABP8LRL1_9BACT</name>
<organism evidence="2 3">
    <name type="scientific">Ravibacter arvi</name>
    <dbReference type="NCBI Taxonomy" id="2051041"/>
    <lineage>
        <taxon>Bacteria</taxon>
        <taxon>Pseudomonadati</taxon>
        <taxon>Bacteroidota</taxon>
        <taxon>Cytophagia</taxon>
        <taxon>Cytophagales</taxon>
        <taxon>Spirosomataceae</taxon>
        <taxon>Ravibacter</taxon>
    </lineage>
</organism>
<evidence type="ECO:0000259" key="1">
    <source>
        <dbReference type="PROSITE" id="PS50943"/>
    </source>
</evidence>
<evidence type="ECO:0000313" key="3">
    <source>
        <dbReference type="Proteomes" id="UP001501508"/>
    </source>
</evidence>
<dbReference type="RefSeq" id="WP_345027044.1">
    <property type="nucleotide sequence ID" value="NZ_BAABEY010000011.1"/>
</dbReference>